<dbReference type="InterPro" id="IPR045256">
    <property type="entry name" value="RanBP1_RanBD"/>
</dbReference>
<accession>A0A9Q8SHK9</accession>
<proteinExistence type="predicted"/>
<dbReference type="Proteomes" id="UP000830671">
    <property type="component" value="Chromosome 2"/>
</dbReference>
<dbReference type="InterPro" id="IPR038704">
    <property type="entry name" value="YEAST_sf"/>
</dbReference>
<dbReference type="GO" id="GO:0005737">
    <property type="term" value="C:cytoplasm"/>
    <property type="evidence" value="ECO:0007669"/>
    <property type="project" value="TreeGrafter"/>
</dbReference>
<evidence type="ECO:0000256" key="1">
    <source>
        <dbReference type="ARBA" id="ARBA00023242"/>
    </source>
</evidence>
<evidence type="ECO:0000259" key="4">
    <source>
        <dbReference type="PROSITE" id="PS50196"/>
    </source>
</evidence>
<dbReference type="KEGG" id="clup:CLUP02_02577"/>
<keyword evidence="7" id="KW-1185">Reference proteome</keyword>
<dbReference type="PANTHER" id="PTHR23138:SF87">
    <property type="entry name" value="E3 SUMO-PROTEIN LIGASE RANBP2"/>
    <property type="match status" value="1"/>
</dbReference>
<dbReference type="InterPro" id="IPR045255">
    <property type="entry name" value="RanBP1-like"/>
</dbReference>
<evidence type="ECO:0000256" key="2">
    <source>
        <dbReference type="PROSITE-ProRule" id="PRU00376"/>
    </source>
</evidence>
<organism evidence="6 7">
    <name type="scientific">Colletotrichum lupini</name>
    <dbReference type="NCBI Taxonomy" id="145971"/>
    <lineage>
        <taxon>Eukaryota</taxon>
        <taxon>Fungi</taxon>
        <taxon>Dikarya</taxon>
        <taxon>Ascomycota</taxon>
        <taxon>Pezizomycotina</taxon>
        <taxon>Sordariomycetes</taxon>
        <taxon>Hypocreomycetidae</taxon>
        <taxon>Glomerellales</taxon>
        <taxon>Glomerellaceae</taxon>
        <taxon>Colletotrichum</taxon>
        <taxon>Colletotrichum acutatum species complex</taxon>
    </lineage>
</organism>
<gene>
    <name evidence="6" type="ORF">CLUP02_02577</name>
</gene>
<dbReference type="Pfam" id="PF03366">
    <property type="entry name" value="YEATS"/>
    <property type="match status" value="1"/>
</dbReference>
<protein>
    <submittedName>
        <fullName evidence="6">YEATS family protein</fullName>
    </submittedName>
</protein>
<name>A0A9Q8SHK9_9PEZI</name>
<dbReference type="InterPro" id="IPR000156">
    <property type="entry name" value="Ran_bind_dom"/>
</dbReference>
<dbReference type="Gene3D" id="2.30.29.30">
    <property type="entry name" value="Pleckstrin-homology domain (PH domain)/Phosphotyrosine-binding domain (PTB)"/>
    <property type="match status" value="1"/>
</dbReference>
<dbReference type="PROSITE" id="PS51037">
    <property type="entry name" value="YEATS"/>
    <property type="match status" value="1"/>
</dbReference>
<sequence length="875" mass="96995">MTKIASKSSSPNQGLPVPSGKGSRLGDWLRESSLGFGLGASPQSQERRQHGQGQARPTPLLPSCSKKHNHLLLSTLRSPPLLQNIPLLALAVAPVRSMRGRFGRNAKSKQRHTSPQNHYFAKLINMSSAEATEPKVEETKPVEVRSPLCRTRTRSPALVMFSYEDNLKLTASHGFSTTGEAEKPVTSSSVFSMFGGGAKKEKKEDEDRGDNSGSAKAQRDAAKKDGEEDEAPESEDVHFEPVIKLTEKVDVATNEEAEEQLFKMRAKLFKFVKETTEWKERGTGDVRLLKHKENGKTRLVMRRDKTLKVCANHYIVPEMKLSPNVGSDRSWVWNAAADVSEGEAEAVTLAIRFANSENANLFKDSFLKAQKDNEELFKAAEGEPPAAPAAQHAGLSSKRPDSPATTPKLAPLSNLFLHPPIRGRLDHFGEEKLKSARKTCTEWFLASFPATRNTLARGKLSSHTLGVCMARASPSAFQSQTSKSQLTSPLSEPDTLLDPYPALIQQLIMIVEVRYCDQSFRSSQRASSRRFATSPSPARPIQTPCSLTAAWRMNTAYSSPNRPDLGIPYPLFTFLLPNFNGDPATPSLVNTPSTIAPAPNLYLLISSDKPSPVEDFPMRKWSINVYIIGEDGEEHPADCFLKVVYNLHPSFENPTQTFNKPPFRCENEGWGEFDMTIDCYITEKSKQSLSHDLNFAKNRYEAEHTVSFKNPSQALQLILRETGPLPSDDDRLKKKGGAGKKGAQKYDYEKIAQALEKLDEDDLLRVIQIINDNKTAETYIKSDVDGELAPASPGVDLLAAGEFSIDLYTMSDQMTKLLWDYLHWPLRAISMGLHGLRKWAGLDIYDRPLTSQKSKKGLVTFPATESSTSRADEST</sequence>
<dbReference type="Pfam" id="PF00638">
    <property type="entry name" value="Ran_BP1"/>
    <property type="match status" value="1"/>
</dbReference>
<dbReference type="Gene3D" id="2.60.40.1970">
    <property type="entry name" value="YEATS domain"/>
    <property type="match status" value="1"/>
</dbReference>
<dbReference type="GO" id="GO:0006913">
    <property type="term" value="P:nucleocytoplasmic transport"/>
    <property type="evidence" value="ECO:0007669"/>
    <property type="project" value="InterPro"/>
</dbReference>
<feature type="compositionally biased region" description="Basic and acidic residues" evidence="3">
    <location>
        <begin position="217"/>
        <end position="226"/>
    </location>
</feature>
<evidence type="ECO:0000313" key="6">
    <source>
        <dbReference type="EMBL" id="UQC77110.1"/>
    </source>
</evidence>
<feature type="region of interest" description="Disordered" evidence="3">
    <location>
        <begin position="176"/>
        <end position="239"/>
    </location>
</feature>
<dbReference type="GO" id="GO:0005643">
    <property type="term" value="C:nuclear pore"/>
    <property type="evidence" value="ECO:0007669"/>
    <property type="project" value="TreeGrafter"/>
</dbReference>
<feature type="compositionally biased region" description="Basic and acidic residues" evidence="3">
    <location>
        <begin position="198"/>
        <end position="210"/>
    </location>
</feature>
<reference evidence="6" key="1">
    <citation type="journal article" date="2021" name="Mol. Plant Microbe Interact.">
        <title>Complete Genome Sequence of the Plant-Pathogenic Fungus Colletotrichum lupini.</title>
        <authorList>
            <person name="Baroncelli R."/>
            <person name="Pensec F."/>
            <person name="Da Lio D."/>
            <person name="Boufleur T."/>
            <person name="Vicente I."/>
            <person name="Sarrocco S."/>
            <person name="Picot A."/>
            <person name="Baraldi E."/>
            <person name="Sukno S."/>
            <person name="Thon M."/>
            <person name="Le Floch G."/>
        </authorList>
    </citation>
    <scope>NUCLEOTIDE SEQUENCE</scope>
    <source>
        <strain evidence="6">IMI 504893</strain>
    </source>
</reference>
<feature type="compositionally biased region" description="Polar residues" evidence="3">
    <location>
        <begin position="1"/>
        <end position="13"/>
    </location>
</feature>
<dbReference type="RefSeq" id="XP_049138751.1">
    <property type="nucleotide sequence ID" value="XM_049281608.1"/>
</dbReference>
<feature type="region of interest" description="Disordered" evidence="3">
    <location>
        <begin position="1"/>
        <end position="63"/>
    </location>
</feature>
<dbReference type="PROSITE" id="PS50196">
    <property type="entry name" value="RANBD1"/>
    <property type="match status" value="1"/>
</dbReference>
<dbReference type="GeneID" id="73336618"/>
<evidence type="ECO:0000256" key="3">
    <source>
        <dbReference type="SAM" id="MobiDB-lite"/>
    </source>
</evidence>
<comment type="subcellular location">
    <subcellularLocation>
        <location evidence="2">Nucleus</location>
    </subcellularLocation>
</comment>
<dbReference type="InterPro" id="IPR055129">
    <property type="entry name" value="YEATS_dom"/>
</dbReference>
<evidence type="ECO:0000259" key="5">
    <source>
        <dbReference type="PROSITE" id="PS51037"/>
    </source>
</evidence>
<dbReference type="EMBL" id="CP019474">
    <property type="protein sequence ID" value="UQC77110.1"/>
    <property type="molecule type" value="Genomic_DNA"/>
</dbReference>
<dbReference type="SMART" id="SM00160">
    <property type="entry name" value="RanBD"/>
    <property type="match status" value="1"/>
</dbReference>
<dbReference type="GO" id="GO:0005096">
    <property type="term" value="F:GTPase activator activity"/>
    <property type="evidence" value="ECO:0007669"/>
    <property type="project" value="TreeGrafter"/>
</dbReference>
<dbReference type="CDD" id="cd16905">
    <property type="entry name" value="YEATS_Taf14_like"/>
    <property type="match status" value="1"/>
</dbReference>
<dbReference type="PANTHER" id="PTHR23138">
    <property type="entry name" value="RAN BINDING PROTEIN"/>
    <property type="match status" value="1"/>
</dbReference>
<keyword evidence="1 2" id="KW-0539">Nucleus</keyword>
<feature type="region of interest" description="Disordered" evidence="3">
    <location>
        <begin position="381"/>
        <end position="411"/>
    </location>
</feature>
<evidence type="ECO:0000313" key="7">
    <source>
        <dbReference type="Proteomes" id="UP000830671"/>
    </source>
</evidence>
<feature type="compositionally biased region" description="Polar residues" evidence="3">
    <location>
        <begin position="176"/>
        <end position="191"/>
    </location>
</feature>
<dbReference type="FunFam" id="2.30.29.30:FF:000254">
    <property type="entry name" value="Ran-specific GTPase-activating protein 1"/>
    <property type="match status" value="1"/>
</dbReference>
<dbReference type="AlphaFoldDB" id="A0A9Q8SHK9"/>
<feature type="domain" description="YEATS" evidence="5">
    <location>
        <begin position="585"/>
        <end position="722"/>
    </location>
</feature>
<dbReference type="CDD" id="cd13179">
    <property type="entry name" value="RanBD_RanBP1"/>
    <property type="match status" value="1"/>
</dbReference>
<feature type="domain" description="RanBD1" evidence="4">
    <location>
        <begin position="238"/>
        <end position="375"/>
    </location>
</feature>
<feature type="region of interest" description="Disordered" evidence="3">
    <location>
        <begin position="856"/>
        <end position="875"/>
    </location>
</feature>
<dbReference type="InterPro" id="IPR011993">
    <property type="entry name" value="PH-like_dom_sf"/>
</dbReference>
<dbReference type="SUPFAM" id="SSF50729">
    <property type="entry name" value="PH domain-like"/>
    <property type="match status" value="1"/>
</dbReference>